<keyword evidence="6" id="KW-1185">Reference proteome</keyword>
<dbReference type="AlphaFoldDB" id="A0A3A8B7G8"/>
<dbReference type="OrthoDB" id="9806293at2"/>
<dbReference type="EMBL" id="RAPE01000006">
    <property type="protein sequence ID" value="RKF12683.1"/>
    <property type="molecule type" value="Genomic_DNA"/>
</dbReference>
<keyword evidence="2" id="KW-0238">DNA-binding</keyword>
<dbReference type="CDD" id="cd07377">
    <property type="entry name" value="WHTH_GntR"/>
    <property type="match status" value="2"/>
</dbReference>
<dbReference type="RefSeq" id="WP_121168835.1">
    <property type="nucleotide sequence ID" value="NZ_RAPE01000006.1"/>
</dbReference>
<dbReference type="PROSITE" id="PS50949">
    <property type="entry name" value="HTH_GNTR"/>
    <property type="match status" value="2"/>
</dbReference>
<dbReference type="Pfam" id="PF07729">
    <property type="entry name" value="FCD"/>
    <property type="match status" value="1"/>
</dbReference>
<dbReference type="Gene3D" id="1.10.10.10">
    <property type="entry name" value="Winged helix-like DNA-binding domain superfamily/Winged helix DNA-binding domain"/>
    <property type="match status" value="2"/>
</dbReference>
<feature type="domain" description="HTH gntR-type" evidence="4">
    <location>
        <begin position="243"/>
        <end position="310"/>
    </location>
</feature>
<evidence type="ECO:0000313" key="6">
    <source>
        <dbReference type="Proteomes" id="UP000281128"/>
    </source>
</evidence>
<reference evidence="5 6" key="1">
    <citation type="submission" date="2018-09" db="EMBL/GenBank/DDBJ databases">
        <title>Roseovarius spongiae sp. nov., isolated from a marine sponge.</title>
        <authorList>
            <person name="Zhuang L."/>
            <person name="Luo L."/>
        </authorList>
    </citation>
    <scope>NUCLEOTIDE SEQUENCE [LARGE SCALE GENOMIC DNA]</scope>
    <source>
        <strain evidence="5 6">HN-E21</strain>
    </source>
</reference>
<dbReference type="SMART" id="SM00345">
    <property type="entry name" value="HTH_GNTR"/>
    <property type="match status" value="2"/>
</dbReference>
<evidence type="ECO:0000259" key="4">
    <source>
        <dbReference type="PROSITE" id="PS50949"/>
    </source>
</evidence>
<evidence type="ECO:0000256" key="3">
    <source>
        <dbReference type="ARBA" id="ARBA00023163"/>
    </source>
</evidence>
<dbReference type="InterPro" id="IPR000524">
    <property type="entry name" value="Tscrpt_reg_HTH_GntR"/>
</dbReference>
<dbReference type="PANTHER" id="PTHR43537:SF45">
    <property type="entry name" value="GNTR FAMILY REGULATORY PROTEIN"/>
    <property type="match status" value="1"/>
</dbReference>
<comment type="caution">
    <text evidence="5">The sequence shown here is derived from an EMBL/GenBank/DDBJ whole genome shotgun (WGS) entry which is preliminary data.</text>
</comment>
<dbReference type="SUPFAM" id="SSF46785">
    <property type="entry name" value="Winged helix' DNA-binding domain"/>
    <property type="match status" value="2"/>
</dbReference>
<dbReference type="SMART" id="SM00895">
    <property type="entry name" value="FCD"/>
    <property type="match status" value="2"/>
</dbReference>
<protein>
    <submittedName>
        <fullName evidence="5">GntR family transcriptional regulator</fullName>
    </submittedName>
</protein>
<dbReference type="SUPFAM" id="SSF48008">
    <property type="entry name" value="GntR ligand-binding domain-like"/>
    <property type="match status" value="1"/>
</dbReference>
<sequence>MSERDMRTGSALVVRSMADEAYNTIEVLIIRGEIPQGSMISEVTLSKTLGIGRTPVREALQRLVRERMVTPIPRQGIRVNAVDIDQFLEGLEIRREIERVLFEIISRKACRWQRRLLLRLSERMAQAADTADINLALETDRQFKQIQIEISDNPFLTMAVRPFHAISRRVYFTEARTPVRKLATSISEIMKHCAHGDTDAALSTNDKIINALIRFGIQSRERSAARANNSLSPDPKVNANDVQRLSSIAYNQIEDRIIAGRYRGTEKLSEGRLCEDLGLGRTPVREALQHLAARSLITILPRRGVCVVNFERLDFSGLIEALRPLERMLALLVCRNASPAFRRYLLRTSALLKSPRDICRSDVAILLDRRLEKLLVRVADQMYLQDAIVPLHSLLRGYLNHAQVGISADILIVFSEVLDAVATGKEHEARLKVEQLLSEIVYVVRADVD</sequence>
<evidence type="ECO:0000313" key="5">
    <source>
        <dbReference type="EMBL" id="RKF12683.1"/>
    </source>
</evidence>
<keyword evidence="1" id="KW-0805">Transcription regulation</keyword>
<dbReference type="Gene3D" id="1.20.120.530">
    <property type="entry name" value="GntR ligand-binding domain-like"/>
    <property type="match status" value="1"/>
</dbReference>
<dbReference type="InterPro" id="IPR036390">
    <property type="entry name" value="WH_DNA-bd_sf"/>
</dbReference>
<organism evidence="5 6">
    <name type="scientific">Roseovarius spongiae</name>
    <dbReference type="NCBI Taxonomy" id="2320272"/>
    <lineage>
        <taxon>Bacteria</taxon>
        <taxon>Pseudomonadati</taxon>
        <taxon>Pseudomonadota</taxon>
        <taxon>Alphaproteobacteria</taxon>
        <taxon>Rhodobacterales</taxon>
        <taxon>Roseobacteraceae</taxon>
        <taxon>Roseovarius</taxon>
    </lineage>
</organism>
<dbReference type="GO" id="GO:0003700">
    <property type="term" value="F:DNA-binding transcription factor activity"/>
    <property type="evidence" value="ECO:0007669"/>
    <property type="project" value="InterPro"/>
</dbReference>
<evidence type="ECO:0000256" key="1">
    <source>
        <dbReference type="ARBA" id="ARBA00023015"/>
    </source>
</evidence>
<feature type="domain" description="HTH gntR-type" evidence="4">
    <location>
        <begin position="15"/>
        <end position="82"/>
    </location>
</feature>
<accession>A0A3A8B7G8</accession>
<dbReference type="InterPro" id="IPR011711">
    <property type="entry name" value="GntR_C"/>
</dbReference>
<evidence type="ECO:0000256" key="2">
    <source>
        <dbReference type="ARBA" id="ARBA00023125"/>
    </source>
</evidence>
<keyword evidence="3" id="KW-0804">Transcription</keyword>
<proteinExistence type="predicted"/>
<dbReference type="Pfam" id="PF00392">
    <property type="entry name" value="GntR"/>
    <property type="match status" value="2"/>
</dbReference>
<dbReference type="PANTHER" id="PTHR43537">
    <property type="entry name" value="TRANSCRIPTIONAL REGULATOR, GNTR FAMILY"/>
    <property type="match status" value="1"/>
</dbReference>
<dbReference type="GO" id="GO:0003677">
    <property type="term" value="F:DNA binding"/>
    <property type="evidence" value="ECO:0007669"/>
    <property type="project" value="UniProtKB-KW"/>
</dbReference>
<name>A0A3A8B7G8_9RHOB</name>
<dbReference type="InterPro" id="IPR008920">
    <property type="entry name" value="TF_FadR/GntR_C"/>
</dbReference>
<dbReference type="Proteomes" id="UP000281128">
    <property type="component" value="Unassembled WGS sequence"/>
</dbReference>
<dbReference type="InterPro" id="IPR036388">
    <property type="entry name" value="WH-like_DNA-bd_sf"/>
</dbReference>
<gene>
    <name evidence="5" type="ORF">D6850_17140</name>
</gene>